<dbReference type="Gramene" id="PRQ22619">
    <property type="protein sequence ID" value="PRQ22619"/>
    <property type="gene ID" value="RchiOBHm_Chr6g0252281"/>
</dbReference>
<dbReference type="EMBL" id="PDCK01000044">
    <property type="protein sequence ID" value="PRQ22619.1"/>
    <property type="molecule type" value="Genomic_DNA"/>
</dbReference>
<evidence type="ECO:0000313" key="2">
    <source>
        <dbReference type="Proteomes" id="UP000238479"/>
    </source>
</evidence>
<dbReference type="Proteomes" id="UP000238479">
    <property type="component" value="Chromosome 6"/>
</dbReference>
<comment type="caution">
    <text evidence="1">The sequence shown here is derived from an EMBL/GenBank/DDBJ whole genome shotgun (WGS) entry which is preliminary data.</text>
</comment>
<organism evidence="1 2">
    <name type="scientific">Rosa chinensis</name>
    <name type="common">China rose</name>
    <dbReference type="NCBI Taxonomy" id="74649"/>
    <lineage>
        <taxon>Eukaryota</taxon>
        <taxon>Viridiplantae</taxon>
        <taxon>Streptophyta</taxon>
        <taxon>Embryophyta</taxon>
        <taxon>Tracheophyta</taxon>
        <taxon>Spermatophyta</taxon>
        <taxon>Magnoliopsida</taxon>
        <taxon>eudicotyledons</taxon>
        <taxon>Gunneridae</taxon>
        <taxon>Pentapetalae</taxon>
        <taxon>rosids</taxon>
        <taxon>fabids</taxon>
        <taxon>Rosales</taxon>
        <taxon>Rosaceae</taxon>
        <taxon>Rosoideae</taxon>
        <taxon>Rosoideae incertae sedis</taxon>
        <taxon>Rosa</taxon>
    </lineage>
</organism>
<name>A0A2P6PL22_ROSCH</name>
<dbReference type="AlphaFoldDB" id="A0A2P6PL22"/>
<gene>
    <name evidence="1" type="ORF">RchiOBHm_Chr6g0252281</name>
</gene>
<accession>A0A2P6PL22</accession>
<protein>
    <submittedName>
        <fullName evidence="1">Uncharacterized protein</fullName>
    </submittedName>
</protein>
<evidence type="ECO:0000313" key="1">
    <source>
        <dbReference type="EMBL" id="PRQ22619.1"/>
    </source>
</evidence>
<proteinExistence type="predicted"/>
<reference evidence="1 2" key="1">
    <citation type="journal article" date="2018" name="Nat. Genet.">
        <title>The Rosa genome provides new insights in the design of modern roses.</title>
        <authorList>
            <person name="Bendahmane M."/>
        </authorList>
    </citation>
    <scope>NUCLEOTIDE SEQUENCE [LARGE SCALE GENOMIC DNA]</scope>
    <source>
        <strain evidence="2">cv. Old Blush</strain>
    </source>
</reference>
<keyword evidence="2" id="KW-1185">Reference proteome</keyword>
<sequence length="134" mass="14663">MPSISPLSLSLSLSLSHTGSSAVFFLFPSNPARSNSTTLKSSLSEKLTPNISFSLTIKVWNRYFSSFLSSPNTLLRRLFHTLKNIVSIGDHGARNKPFLPRFHCSAHKNCHLRRDSSPISGNLEAGIPGLGPLE</sequence>